<dbReference type="GO" id="GO:0005739">
    <property type="term" value="C:mitochondrion"/>
    <property type="evidence" value="ECO:0007669"/>
    <property type="project" value="UniProtKB-SubCell"/>
</dbReference>
<dbReference type="NCBIfam" id="TIGR01340">
    <property type="entry name" value="aconitase_mito"/>
    <property type="match status" value="1"/>
</dbReference>
<comment type="cofactor">
    <cofactor evidence="13">
        <name>[4Fe-4S] cluster</name>
        <dbReference type="ChEBI" id="CHEBI:49883"/>
    </cofactor>
    <text evidence="13">Binds 1 [4Fe-4S] cluster per subunit.</text>
</comment>
<dbReference type="GO" id="GO:0051539">
    <property type="term" value="F:4 iron, 4 sulfur cluster binding"/>
    <property type="evidence" value="ECO:0007669"/>
    <property type="project" value="UniProtKB-UniRule"/>
</dbReference>
<accession>A0A8K0JQH0</accession>
<dbReference type="Pfam" id="PF00694">
    <property type="entry name" value="Aconitase_C"/>
    <property type="match status" value="1"/>
</dbReference>
<dbReference type="EMBL" id="JABELV010000019">
    <property type="protein sequence ID" value="KAG7566896.1"/>
    <property type="molecule type" value="Genomic_DNA"/>
</dbReference>
<dbReference type="GO" id="GO:0006099">
    <property type="term" value="P:tricarboxylic acid cycle"/>
    <property type="evidence" value="ECO:0007669"/>
    <property type="project" value="UniProtKB-KW"/>
</dbReference>
<comment type="catalytic activity">
    <reaction evidence="12">
        <text>citrate = D-threo-isocitrate</text>
        <dbReference type="Rhea" id="RHEA:10336"/>
        <dbReference type="ChEBI" id="CHEBI:15562"/>
        <dbReference type="ChEBI" id="CHEBI:16947"/>
        <dbReference type="EC" id="4.2.1.3"/>
    </reaction>
</comment>
<evidence type="ECO:0000256" key="5">
    <source>
        <dbReference type="ARBA" id="ARBA00022532"/>
    </source>
</evidence>
<feature type="domain" description="Aconitase A/isopropylmalate dehydratase small subunit swivel" evidence="15">
    <location>
        <begin position="582"/>
        <end position="708"/>
    </location>
</feature>
<evidence type="ECO:0000256" key="11">
    <source>
        <dbReference type="ARBA" id="ARBA00023239"/>
    </source>
</evidence>
<comment type="subcellular location">
    <subcellularLocation>
        <location evidence="1 13">Mitochondrion</location>
    </subcellularLocation>
</comment>
<evidence type="ECO:0000256" key="2">
    <source>
        <dbReference type="ARBA" id="ARBA00004717"/>
    </source>
</evidence>
<evidence type="ECO:0000256" key="12">
    <source>
        <dbReference type="ARBA" id="ARBA00023501"/>
    </source>
</evidence>
<evidence type="ECO:0000256" key="13">
    <source>
        <dbReference type="RuleBase" id="RU362107"/>
    </source>
</evidence>
<comment type="similarity">
    <text evidence="3 13">Belongs to the aconitase/IPM isomerase family.</text>
</comment>
<dbReference type="InterPro" id="IPR001030">
    <property type="entry name" value="Acoase/IPM_deHydtase_lsu_aba"/>
</dbReference>
<dbReference type="GO" id="GO:0046872">
    <property type="term" value="F:metal ion binding"/>
    <property type="evidence" value="ECO:0007669"/>
    <property type="project" value="UniProtKB-UniRule"/>
</dbReference>
<sequence length="781" mass="85074">MLRNISRSYVPRVSTRGFASVSAVPHSFSTSPLEPNTRSSYHDLQERLARVQSRLGGKPLTLTEKILYAHLANPEQDLIRGSSQLELKPQRVALHDANAQMALLQFISAGLSTVRVPTSVHADHLITAKHGDRVDMVEAERVNKEVYKFLESACAKYGIAFWRPGSGILHQIIFEQYAYPGGFMIGTDSHTPNAAGLGMLAIGVGGMEGVDVMAGSTYEVKHPKVIGVELKGKLGGWSTPKDIILKVASILSVKGGTGSVVEYYGPGTETISCTGMATIGNMGAEVGATSSIFPYTKSMGDYLRCTERGEIAQAAEGALGYLRKDEGAEYDRHIEINLSDLEPHINGPFTPDLSSPIRTFGKEVHTNPTWPREISAALIGSCTNSSYEDFSRAASLLDQAREASLPLQTKLLVAPGSEEIRATLERDGILAKFREAGGTILANACGACVGQWEREDVKKGTPNSIVSSFNRNFVGRQDGNPKTHSFVASPELVTAMAFSGNLSFDPTSDPIPTPSGSSFRFSAPIGSVLPPNEYVRDLELYCPPLRPEEREHLVVDVDPASDRIQLVQPFKAWEGGDEKDLELLIKVKGKCTTDHISAAGPWYKYRGHLENISENLLIGAVNAENDKTNWVKNTMTGEWDTVPNVAKSYRGQNKSWIILAGDNYGEGSSREVAAMSPRYMGGFGVVAKSMARIHETNLKKQGVLPLFFVDKGDYDRIDADPTSMKLKLIGLNGVAPGSKHTLRVEKRGGEILDVQLEHSLTAREVEWFKKGSALNSLRERV</sequence>
<evidence type="ECO:0000256" key="4">
    <source>
        <dbReference type="ARBA" id="ARBA00015940"/>
    </source>
</evidence>
<comment type="caution">
    <text evidence="16">The sequence shown here is derived from an EMBL/GenBank/DDBJ whole genome shotgun (WGS) entry which is preliminary data.</text>
</comment>
<dbReference type="InterPro" id="IPR015932">
    <property type="entry name" value="Aconitase_dom2"/>
</dbReference>
<gene>
    <name evidence="16" type="ORF">FFLO_01397</name>
</gene>
<keyword evidence="6 13" id="KW-0479">Metal-binding</keyword>
<dbReference type="EC" id="4.2.1.-" evidence="13"/>
<keyword evidence="8 13" id="KW-0408">Iron</keyword>
<keyword evidence="17" id="KW-1185">Reference proteome</keyword>
<evidence type="ECO:0000256" key="1">
    <source>
        <dbReference type="ARBA" id="ARBA00004173"/>
    </source>
</evidence>
<dbReference type="InterPro" id="IPR036008">
    <property type="entry name" value="Aconitase_4Fe-4S_dom"/>
</dbReference>
<dbReference type="FunFam" id="3.30.499.10:FF:000004">
    <property type="entry name" value="Aconitate hydratase, mitochondrial"/>
    <property type="match status" value="1"/>
</dbReference>
<evidence type="ECO:0000313" key="16">
    <source>
        <dbReference type="EMBL" id="KAG7566896.1"/>
    </source>
</evidence>
<dbReference type="InterPro" id="IPR050926">
    <property type="entry name" value="Aconitase/IPM_isomerase"/>
</dbReference>
<dbReference type="Pfam" id="PF00330">
    <property type="entry name" value="Aconitase"/>
    <property type="match status" value="1"/>
</dbReference>
<keyword evidence="7 13" id="KW-0809">Transit peptide</keyword>
<evidence type="ECO:0000256" key="9">
    <source>
        <dbReference type="ARBA" id="ARBA00023014"/>
    </source>
</evidence>
<evidence type="ECO:0000256" key="10">
    <source>
        <dbReference type="ARBA" id="ARBA00023128"/>
    </source>
</evidence>
<keyword evidence="5" id="KW-0816">Tricarboxylic acid cycle</keyword>
<dbReference type="InterPro" id="IPR018136">
    <property type="entry name" value="Aconitase_4Fe-4S_BS"/>
</dbReference>
<keyword evidence="10 13" id="KW-0496">Mitochondrion</keyword>
<reference evidence="16" key="1">
    <citation type="submission" date="2020-04" db="EMBL/GenBank/DDBJ databases">
        <title>Analysis of mating type loci in Filobasidium floriforme.</title>
        <authorList>
            <person name="Nowrousian M."/>
        </authorList>
    </citation>
    <scope>NUCLEOTIDE SEQUENCE</scope>
    <source>
        <strain evidence="16">CBS 6242</strain>
    </source>
</reference>
<evidence type="ECO:0000256" key="3">
    <source>
        <dbReference type="ARBA" id="ARBA00007185"/>
    </source>
</evidence>
<dbReference type="Gene3D" id="3.40.1060.10">
    <property type="entry name" value="Aconitase, Domain 2"/>
    <property type="match status" value="1"/>
</dbReference>
<name>A0A8K0JQH0_9TREE</name>
<evidence type="ECO:0000259" key="14">
    <source>
        <dbReference type="Pfam" id="PF00330"/>
    </source>
</evidence>
<dbReference type="InterPro" id="IPR000573">
    <property type="entry name" value="AconitaseA/IPMdHydase_ssu_swvl"/>
</dbReference>
<evidence type="ECO:0000256" key="8">
    <source>
        <dbReference type="ARBA" id="ARBA00023004"/>
    </source>
</evidence>
<evidence type="ECO:0000259" key="15">
    <source>
        <dbReference type="Pfam" id="PF00694"/>
    </source>
</evidence>
<dbReference type="InterPro" id="IPR006248">
    <property type="entry name" value="Aconitase_mito-like"/>
</dbReference>
<dbReference type="PRINTS" id="PR00415">
    <property type="entry name" value="ACONITASE"/>
</dbReference>
<dbReference type="PANTHER" id="PTHR43160:SF3">
    <property type="entry name" value="ACONITATE HYDRATASE, MITOCHONDRIAL"/>
    <property type="match status" value="1"/>
</dbReference>
<comment type="pathway">
    <text evidence="2">Carbohydrate metabolism; tricarboxylic acid cycle; isocitrate from oxaloacetate: step 2/2.</text>
</comment>
<dbReference type="GO" id="GO:0003994">
    <property type="term" value="F:aconitate hydratase activity"/>
    <property type="evidence" value="ECO:0007669"/>
    <property type="project" value="UniProtKB-EC"/>
</dbReference>
<dbReference type="Gene3D" id="3.30.499.10">
    <property type="entry name" value="Aconitase, domain 3"/>
    <property type="match status" value="2"/>
</dbReference>
<dbReference type="AlphaFoldDB" id="A0A8K0JQH0"/>
<dbReference type="FunFam" id="3.40.1060.10:FF:000001">
    <property type="entry name" value="Aconitate hydratase, mitochondrial"/>
    <property type="match status" value="1"/>
</dbReference>
<protein>
    <recommendedName>
        <fullName evidence="4 13">Aconitate hydratase, mitochondrial</fullName>
        <shortName evidence="13">Aconitase</shortName>
        <ecNumber evidence="13">4.2.1.-</ecNumber>
    </recommendedName>
</protein>
<dbReference type="SUPFAM" id="SSF53732">
    <property type="entry name" value="Aconitase iron-sulfur domain"/>
    <property type="match status" value="1"/>
</dbReference>
<evidence type="ECO:0000256" key="7">
    <source>
        <dbReference type="ARBA" id="ARBA00022946"/>
    </source>
</evidence>
<feature type="domain" description="Aconitase/3-isopropylmalate dehydratase large subunit alpha/beta/alpha" evidence="14">
    <location>
        <begin position="64"/>
        <end position="500"/>
    </location>
</feature>
<proteinExistence type="inferred from homology"/>
<evidence type="ECO:0000256" key="6">
    <source>
        <dbReference type="ARBA" id="ARBA00022723"/>
    </source>
</evidence>
<dbReference type="NCBIfam" id="NF005558">
    <property type="entry name" value="PRK07229.1"/>
    <property type="match status" value="1"/>
</dbReference>
<dbReference type="Proteomes" id="UP000812966">
    <property type="component" value="Unassembled WGS sequence"/>
</dbReference>
<dbReference type="PROSITE" id="PS01244">
    <property type="entry name" value="ACONITASE_2"/>
    <property type="match status" value="1"/>
</dbReference>
<organism evidence="16 17">
    <name type="scientific">Filobasidium floriforme</name>
    <dbReference type="NCBI Taxonomy" id="5210"/>
    <lineage>
        <taxon>Eukaryota</taxon>
        <taxon>Fungi</taxon>
        <taxon>Dikarya</taxon>
        <taxon>Basidiomycota</taxon>
        <taxon>Agaricomycotina</taxon>
        <taxon>Tremellomycetes</taxon>
        <taxon>Filobasidiales</taxon>
        <taxon>Filobasidiaceae</taxon>
        <taxon>Filobasidium</taxon>
    </lineage>
</organism>
<dbReference type="FunFam" id="3.20.19.10:FF:000002">
    <property type="entry name" value="Aconitate hydratase, mitochondrial"/>
    <property type="match status" value="1"/>
</dbReference>
<keyword evidence="9 13" id="KW-0411">Iron-sulfur</keyword>
<dbReference type="SUPFAM" id="SSF52016">
    <property type="entry name" value="LeuD/IlvD-like"/>
    <property type="match status" value="1"/>
</dbReference>
<dbReference type="PANTHER" id="PTHR43160">
    <property type="entry name" value="ACONITATE HYDRATASE B"/>
    <property type="match status" value="1"/>
</dbReference>
<keyword evidence="11 13" id="KW-0456">Lyase</keyword>
<evidence type="ECO:0000313" key="17">
    <source>
        <dbReference type="Proteomes" id="UP000812966"/>
    </source>
</evidence>
<dbReference type="InterPro" id="IPR015928">
    <property type="entry name" value="Aconitase/3IPM_dehydase_swvl"/>
</dbReference>
<dbReference type="GO" id="GO:0005829">
    <property type="term" value="C:cytosol"/>
    <property type="evidence" value="ECO:0007669"/>
    <property type="project" value="TreeGrafter"/>
</dbReference>
<dbReference type="Gene3D" id="3.20.19.10">
    <property type="entry name" value="Aconitase, domain 4"/>
    <property type="match status" value="1"/>
</dbReference>
<dbReference type="InterPro" id="IPR015931">
    <property type="entry name" value="Acnase/IPM_dHydase_lsu_aba_1/3"/>
</dbReference>